<evidence type="ECO:0000256" key="2">
    <source>
        <dbReference type="ARBA" id="ARBA00023002"/>
    </source>
</evidence>
<dbReference type="PANTHER" id="PTHR10696:SF56">
    <property type="entry name" value="TAUD_TFDA-LIKE DOMAIN-CONTAINING PROTEIN"/>
    <property type="match status" value="1"/>
</dbReference>
<organism evidence="5 6">
    <name type="scientific">Niastella caeni</name>
    <dbReference type="NCBI Taxonomy" id="2569763"/>
    <lineage>
        <taxon>Bacteria</taxon>
        <taxon>Pseudomonadati</taxon>
        <taxon>Bacteroidota</taxon>
        <taxon>Chitinophagia</taxon>
        <taxon>Chitinophagales</taxon>
        <taxon>Chitinophagaceae</taxon>
        <taxon>Niastella</taxon>
    </lineage>
</organism>
<dbReference type="AlphaFoldDB" id="A0A4S8I0S8"/>
<dbReference type="SUPFAM" id="SSF51197">
    <property type="entry name" value="Clavaminate synthase-like"/>
    <property type="match status" value="1"/>
</dbReference>
<keyword evidence="6" id="KW-1185">Reference proteome</keyword>
<keyword evidence="2" id="KW-0560">Oxidoreductase</keyword>
<comment type="cofactor">
    <cofactor evidence="1">
        <name>Fe(2+)</name>
        <dbReference type="ChEBI" id="CHEBI:29033"/>
    </cofactor>
</comment>
<dbReference type="GO" id="GO:0016706">
    <property type="term" value="F:2-oxoglutarate-dependent dioxygenase activity"/>
    <property type="evidence" value="ECO:0007669"/>
    <property type="project" value="UniProtKB-ARBA"/>
</dbReference>
<protein>
    <recommendedName>
        <fullName evidence="4">TauD/TfdA-like domain-containing protein</fullName>
    </recommendedName>
</protein>
<evidence type="ECO:0000259" key="4">
    <source>
        <dbReference type="Pfam" id="PF02668"/>
    </source>
</evidence>
<reference evidence="5 6" key="1">
    <citation type="submission" date="2019-04" db="EMBL/GenBank/DDBJ databases">
        <title>Niastella caeni sp. nov., isolated from activated sludge.</title>
        <authorList>
            <person name="Sheng M."/>
        </authorList>
    </citation>
    <scope>NUCLEOTIDE SEQUENCE [LARGE SCALE GENOMIC DNA]</scope>
    <source>
        <strain evidence="5 6">HX-2-15</strain>
    </source>
</reference>
<evidence type="ECO:0000256" key="3">
    <source>
        <dbReference type="ARBA" id="ARBA00023194"/>
    </source>
</evidence>
<keyword evidence="3" id="KW-0045">Antibiotic biosynthesis</keyword>
<name>A0A4S8I0S8_9BACT</name>
<dbReference type="EMBL" id="STFF01000001">
    <property type="protein sequence ID" value="THU40789.1"/>
    <property type="molecule type" value="Genomic_DNA"/>
</dbReference>
<evidence type="ECO:0000313" key="5">
    <source>
        <dbReference type="EMBL" id="THU40789.1"/>
    </source>
</evidence>
<dbReference type="OrthoDB" id="1244852at2"/>
<dbReference type="Gene3D" id="3.60.130.10">
    <property type="entry name" value="Clavaminate synthase-like"/>
    <property type="match status" value="1"/>
</dbReference>
<comment type="caution">
    <text evidence="5">The sequence shown here is derived from an EMBL/GenBank/DDBJ whole genome shotgun (WGS) entry which is preliminary data.</text>
</comment>
<evidence type="ECO:0000313" key="6">
    <source>
        <dbReference type="Proteomes" id="UP000306918"/>
    </source>
</evidence>
<gene>
    <name evidence="5" type="ORF">FAM09_01365</name>
</gene>
<accession>A0A4S8I0S8</accession>
<feature type="domain" description="TauD/TfdA-like" evidence="4">
    <location>
        <begin position="17"/>
        <end position="239"/>
    </location>
</feature>
<dbReference type="Pfam" id="PF02668">
    <property type="entry name" value="TauD"/>
    <property type="match status" value="1"/>
</dbReference>
<dbReference type="RefSeq" id="WP_136575281.1">
    <property type="nucleotide sequence ID" value="NZ_STFF01000001.1"/>
</dbReference>
<dbReference type="GO" id="GO:0017000">
    <property type="term" value="P:antibiotic biosynthetic process"/>
    <property type="evidence" value="ECO:0007669"/>
    <property type="project" value="UniProtKB-KW"/>
</dbReference>
<dbReference type="InterPro" id="IPR042098">
    <property type="entry name" value="TauD-like_sf"/>
</dbReference>
<proteinExistence type="predicted"/>
<dbReference type="InterPro" id="IPR003819">
    <property type="entry name" value="TauD/TfdA-like"/>
</dbReference>
<dbReference type="Proteomes" id="UP000306918">
    <property type="component" value="Unassembled WGS sequence"/>
</dbReference>
<evidence type="ECO:0000256" key="1">
    <source>
        <dbReference type="ARBA" id="ARBA00001954"/>
    </source>
</evidence>
<sequence>MKIIDSLSFDDPSAKDDLIAFIRQQINTSGKGYCIVENNVTDANAFMLLLHECIGPSLSMSQKNGIQIPYDVVKDRGHDMGNEGSLLSSTNQVFPLHTDCCFLDKPADFIALYCVENSASGGESILLNINEVIHLLSDSTIQHFLTTSYQFFSKKYRILEKMENLFFIRFHQGELVDSCLPADKEACLSGIQPLLQLLNDPIHYTTVKLKADQCLIVNNRTCLHGRYAFEAGSKRAFYRSRHYL</sequence>
<dbReference type="InterPro" id="IPR050411">
    <property type="entry name" value="AlphaKG_dependent_hydroxylases"/>
</dbReference>
<dbReference type="PANTHER" id="PTHR10696">
    <property type="entry name" value="GAMMA-BUTYROBETAINE HYDROXYLASE-RELATED"/>
    <property type="match status" value="1"/>
</dbReference>